<proteinExistence type="predicted"/>
<dbReference type="PANTHER" id="PTHR43364:SF1">
    <property type="entry name" value="OXIDOREDUCTASE YDHF"/>
    <property type="match status" value="1"/>
</dbReference>
<dbReference type="HOGENOM" id="CLU_023205_8_1_9"/>
<organism evidence="2 3">
    <name type="scientific">Lacticaseibacillus paracasei (strain ATCC 334 / BCRC 17002 / CCUG 31169 / CIP 107868 / KCTC 3260 / NRRL B-441)</name>
    <name type="common">Lactobacillus paracasei</name>
    <dbReference type="NCBI Taxonomy" id="321967"/>
    <lineage>
        <taxon>Bacteria</taxon>
        <taxon>Bacillati</taxon>
        <taxon>Bacillota</taxon>
        <taxon>Bacilli</taxon>
        <taxon>Lactobacillales</taxon>
        <taxon>Lactobacillaceae</taxon>
        <taxon>Lacticaseibacillus</taxon>
    </lineage>
</organism>
<dbReference type="AlphaFoldDB" id="Q034N4"/>
<dbReference type="InterPro" id="IPR023210">
    <property type="entry name" value="NADP_OxRdtase_dom"/>
</dbReference>
<dbReference type="InterPro" id="IPR036812">
    <property type="entry name" value="NAD(P)_OxRdtase_dom_sf"/>
</dbReference>
<reference evidence="2 3" key="1">
    <citation type="journal article" date="2006" name="Proc. Natl. Acad. Sci. U.S.A.">
        <title>Comparative genomics of the lactic acid bacteria.</title>
        <authorList>
            <person name="Makarova K."/>
            <person name="Slesarev A."/>
            <person name="Wolf Y."/>
            <person name="Sorokin A."/>
            <person name="Mirkin B."/>
            <person name="Koonin E."/>
            <person name="Pavlov A."/>
            <person name="Pavlova N."/>
            <person name="Karamychev V."/>
            <person name="Polouchine N."/>
            <person name="Shakhova V."/>
            <person name="Grigoriev I."/>
            <person name="Lou Y."/>
            <person name="Rohksar D."/>
            <person name="Lucas S."/>
            <person name="Huang K."/>
            <person name="Goodstein D.M."/>
            <person name="Hawkins T."/>
            <person name="Plengvidhya V."/>
            <person name="Welker D."/>
            <person name="Hughes J."/>
            <person name="Goh Y."/>
            <person name="Benson A."/>
            <person name="Baldwin K."/>
            <person name="Lee J.H."/>
            <person name="Diaz-Muniz I."/>
            <person name="Dosti B."/>
            <person name="Smeianov V."/>
            <person name="Wechter W."/>
            <person name="Barabote R."/>
            <person name="Lorca G."/>
            <person name="Altermann E."/>
            <person name="Barrangou R."/>
            <person name="Ganesan B."/>
            <person name="Xie Y."/>
            <person name="Rawsthorne H."/>
            <person name="Tamir D."/>
            <person name="Parker C."/>
            <person name="Breidt F."/>
            <person name="Broadbent J."/>
            <person name="Hutkins R."/>
            <person name="O'Sullivan D."/>
            <person name="Steele J."/>
            <person name="Unlu G."/>
            <person name="Saier M."/>
            <person name="Klaenhammer T."/>
            <person name="Richardson P."/>
            <person name="Kozyavkin S."/>
            <person name="Weimer B."/>
            <person name="Mills D."/>
        </authorList>
    </citation>
    <scope>NUCLEOTIDE SEQUENCE [LARGE SCALE GENOMIC DNA]</scope>
    <source>
        <strain evidence="3">ATCC 334 / BCRC 17002 / CCUG 31169 / CIP 107868 / KCTC 3260 / NRRL B-441</strain>
    </source>
</reference>
<gene>
    <name evidence="2" type="ordered locus">LSEI_2618</name>
</gene>
<evidence type="ECO:0000313" key="2">
    <source>
        <dbReference type="EMBL" id="ABJ71338.1"/>
    </source>
</evidence>
<dbReference type="KEGG" id="lca:LSEI_2618"/>
<dbReference type="PANTHER" id="PTHR43364">
    <property type="entry name" value="NADH-SPECIFIC METHYLGLYOXAL REDUCTASE-RELATED"/>
    <property type="match status" value="1"/>
</dbReference>
<dbReference type="SUPFAM" id="SSF51430">
    <property type="entry name" value="NAD(P)-linked oxidoreductase"/>
    <property type="match status" value="1"/>
</dbReference>
<dbReference type="InterPro" id="IPR050523">
    <property type="entry name" value="AKR_Detox_Biosynth"/>
</dbReference>
<dbReference type="Proteomes" id="UP000001651">
    <property type="component" value="Chromosome"/>
</dbReference>
<accession>Q034N4</accession>
<dbReference type="RefSeq" id="WP_011674948.1">
    <property type="nucleotide sequence ID" value="NC_008526.1"/>
</dbReference>
<dbReference type="Pfam" id="PF00248">
    <property type="entry name" value="Aldo_ket_red"/>
    <property type="match status" value="1"/>
</dbReference>
<name>Q034N4_LACP3</name>
<dbReference type="GO" id="GO:0005829">
    <property type="term" value="C:cytosol"/>
    <property type="evidence" value="ECO:0007669"/>
    <property type="project" value="TreeGrafter"/>
</dbReference>
<protein>
    <submittedName>
        <fullName evidence="2">Predicted oxidoreductase</fullName>
    </submittedName>
</protein>
<dbReference type="PaxDb" id="321967-LSEI_2618"/>
<evidence type="ECO:0000259" key="1">
    <source>
        <dbReference type="Pfam" id="PF00248"/>
    </source>
</evidence>
<dbReference type="Gene3D" id="3.20.20.100">
    <property type="entry name" value="NADP-dependent oxidoreductase domain"/>
    <property type="match status" value="1"/>
</dbReference>
<evidence type="ECO:0000313" key="3">
    <source>
        <dbReference type="Proteomes" id="UP000001651"/>
    </source>
</evidence>
<feature type="domain" description="NADP-dependent oxidoreductase" evidence="1">
    <location>
        <begin position="16"/>
        <end position="298"/>
    </location>
</feature>
<dbReference type="PATRIC" id="fig|321967.11.peg.2562"/>
<sequence>MKMIDLGRSGLHASAIALGVMRLPNLDRPRATELLDAAYDVGINFFDNADVYSNGKAEQLFGDALKKASFTRDQVLIQTKVGIVNDRKATHRYDFSKEHIVDAVNGSLKRLGTDHVDSLLLHRPDPLMEPEDVAEAFLQLQNEGKVRQFGVSNFNPAQIELLQQAVPQRLIINQLQFSLMHTGMIDAGMHTNMADARSIDHDGGLLPYSQQHHMAIQAWSPFQYGFFEGVFIDNDKFPELNALLQKLADQYTTNPNAIAAAWLLRVPADVQVIAGTTKPARIRAIAEAGDIALTRQEWYDLYFAFAAGNDLP</sequence>
<dbReference type="CDD" id="cd19092">
    <property type="entry name" value="AKR_BsYcsN_EcYdhF-like"/>
    <property type="match status" value="1"/>
</dbReference>
<dbReference type="STRING" id="321967.LSEI_2618"/>
<keyword evidence="3" id="KW-1185">Reference proteome</keyword>
<dbReference type="EMBL" id="CP000423">
    <property type="protein sequence ID" value="ABJ71338.1"/>
    <property type="molecule type" value="Genomic_DNA"/>
</dbReference>